<feature type="coiled-coil region" evidence="2">
    <location>
        <begin position="42"/>
        <end position="69"/>
    </location>
</feature>
<evidence type="ECO:0000313" key="5">
    <source>
        <dbReference type="EMBL" id="ORZ20295.1"/>
    </source>
</evidence>
<evidence type="ECO:0000256" key="1">
    <source>
        <dbReference type="ARBA" id="ARBA00023054"/>
    </source>
</evidence>
<dbReference type="GO" id="GO:0005085">
    <property type="term" value="F:guanyl-nucleotide exchange factor activity"/>
    <property type="evidence" value="ECO:0007669"/>
    <property type="project" value="InterPro"/>
</dbReference>
<keyword evidence="1 2" id="KW-0175">Coiled coil</keyword>
<gene>
    <name evidence="5" type="ORF">BCR42DRAFT_205427</name>
</gene>
<organism evidence="5 6">
    <name type="scientific">Absidia repens</name>
    <dbReference type="NCBI Taxonomy" id="90262"/>
    <lineage>
        <taxon>Eukaryota</taxon>
        <taxon>Fungi</taxon>
        <taxon>Fungi incertae sedis</taxon>
        <taxon>Mucoromycota</taxon>
        <taxon>Mucoromycotina</taxon>
        <taxon>Mucoromycetes</taxon>
        <taxon>Mucorales</taxon>
        <taxon>Cunninghamellaceae</taxon>
        <taxon>Absidia</taxon>
    </lineage>
</organism>
<name>A0A1X2IPU8_9FUNG</name>
<evidence type="ECO:0000256" key="3">
    <source>
        <dbReference type="SAM" id="MobiDB-lite"/>
    </source>
</evidence>
<dbReference type="EMBL" id="MCGE01000006">
    <property type="protein sequence ID" value="ORZ20295.1"/>
    <property type="molecule type" value="Genomic_DNA"/>
</dbReference>
<sequence length="805" mass="88732">MELANAYATATDLPPLSPQDAPLDDLQFTDEEFTEADVLPFLLQAQDIIAKLESRVVELETDLSSIHRKYEHDRHDWLVGLSQKDQFIHHLSSKLQKQEFNGKQAIVLLNDCISNTTGEGDIDVTSTLSLCLSYLRNTGNKTTNMGDEEDFELEEGELERRQAAANEWKQCPPAPSLSTSTTWQPVNLMDGLDSPSHGNSIDGSDSSRVDTDSSATNILHAINNDDVLSSNTSISSMTRIQSEDSAAMNSTTPATTVTAINDNDDDDLRLHPHQHQHQQHRPLSSRPQLMTTTPASMDHCANCRQLLTQLDQQIEQKAYLKRDLGALASALAEEEQVRESVEQSRLDLVDDIQEITTSLFGSLNQVVMDEVTEREGLLRLNRELDGALVNVLQSWDVRDQRLKEMKELLVDLDASAHQTATTERPLALGQGVDECGPASHLSLYQPTRHTHTLSSLSGALLDETLSLSSSSYDKTTIRLDGVNFREFQGHLKALTNSISSSKASPSSATTTAKATSASGNQYLPSSPFMKRVVAEDVEPCLFQNNGTSWWKSPWFKRKLMDAIANNNCEIQHAVRPVPHSAGMTTQTTTTLSSSSTSSSCTLPSVASIDMPMPPKTKCTCCGLLRVCEFKMRLHLPTAATTTSTTSSFMSKMTLQKQQQQQQQQQQQPWLPIDRFCRDRLVAVCDFYGFLSHLPQAVTQNTPVLVMFKQSLIFRRKMAMAKVGSVALFTSSSSSSSPSAAGDYNLMEGLRSASWRQSTSVKRRSRSSKRESIVLDHSGNGSDTGSVVSLSDIQGLDGTSQIMIVH</sequence>
<dbReference type="Gene3D" id="6.10.140.910">
    <property type="match status" value="1"/>
</dbReference>
<protein>
    <recommendedName>
        <fullName evidence="4">GDP/GTP exchange factor Sec2 N-terminal domain-containing protein</fullName>
    </recommendedName>
</protein>
<dbReference type="GO" id="GO:0070319">
    <property type="term" value="C:Golgi to plasma membrane transport vesicle"/>
    <property type="evidence" value="ECO:0007669"/>
    <property type="project" value="TreeGrafter"/>
</dbReference>
<dbReference type="PANTHER" id="PTHR14430">
    <property type="entry name" value="RABIN3-RELATED"/>
    <property type="match status" value="1"/>
</dbReference>
<accession>A0A1X2IPU8</accession>
<feature type="region of interest" description="Disordered" evidence="3">
    <location>
        <begin position="498"/>
        <end position="520"/>
    </location>
</feature>
<evidence type="ECO:0000259" key="4">
    <source>
        <dbReference type="Pfam" id="PF06428"/>
    </source>
</evidence>
<dbReference type="GO" id="GO:0051286">
    <property type="term" value="C:cell tip"/>
    <property type="evidence" value="ECO:0007669"/>
    <property type="project" value="TreeGrafter"/>
</dbReference>
<keyword evidence="6" id="KW-1185">Reference proteome</keyword>
<dbReference type="InterPro" id="IPR009449">
    <property type="entry name" value="Sec2_N"/>
</dbReference>
<dbReference type="OrthoDB" id="5560525at2759"/>
<dbReference type="InterPro" id="IPR040351">
    <property type="entry name" value="RAB3IL/RAB3IP/Sec2"/>
</dbReference>
<dbReference type="AlphaFoldDB" id="A0A1X2IPU8"/>
<feature type="region of interest" description="Disordered" evidence="3">
    <location>
        <begin position="168"/>
        <end position="212"/>
    </location>
</feature>
<dbReference type="GO" id="GO:0006887">
    <property type="term" value="P:exocytosis"/>
    <property type="evidence" value="ECO:0007669"/>
    <property type="project" value="TreeGrafter"/>
</dbReference>
<dbReference type="PANTHER" id="PTHR14430:SF0">
    <property type="entry name" value="SEC2P DOMAIN-CONTAINING PROTEIN"/>
    <property type="match status" value="1"/>
</dbReference>
<dbReference type="STRING" id="90262.A0A1X2IPU8"/>
<comment type="caution">
    <text evidence="5">The sequence shown here is derived from an EMBL/GenBank/DDBJ whole genome shotgun (WGS) entry which is preliminary data.</text>
</comment>
<dbReference type="SUPFAM" id="SSF144284">
    <property type="entry name" value="Sec2 N-terminal region"/>
    <property type="match status" value="1"/>
</dbReference>
<dbReference type="Proteomes" id="UP000193560">
    <property type="component" value="Unassembled WGS sequence"/>
</dbReference>
<dbReference type="CDD" id="cd21044">
    <property type="entry name" value="Rab11BD_RAB3IP_like"/>
    <property type="match status" value="1"/>
</dbReference>
<reference evidence="5 6" key="1">
    <citation type="submission" date="2016-07" db="EMBL/GenBank/DDBJ databases">
        <title>Pervasive Adenine N6-methylation of Active Genes in Fungi.</title>
        <authorList>
            <consortium name="DOE Joint Genome Institute"/>
            <person name="Mondo S.J."/>
            <person name="Dannebaum R.O."/>
            <person name="Kuo R.C."/>
            <person name="Labutti K."/>
            <person name="Haridas S."/>
            <person name="Kuo A."/>
            <person name="Salamov A."/>
            <person name="Ahrendt S.R."/>
            <person name="Lipzen A."/>
            <person name="Sullivan W."/>
            <person name="Andreopoulos W.B."/>
            <person name="Clum A."/>
            <person name="Lindquist E."/>
            <person name="Daum C."/>
            <person name="Ramamoorthy G.K."/>
            <person name="Gryganskyi A."/>
            <person name="Culley D."/>
            <person name="Magnuson J.K."/>
            <person name="James T.Y."/>
            <person name="O'Malley M.A."/>
            <person name="Stajich J.E."/>
            <person name="Spatafora J.W."/>
            <person name="Visel A."/>
            <person name="Grigoriev I.V."/>
        </authorList>
    </citation>
    <scope>NUCLEOTIDE SEQUENCE [LARGE SCALE GENOMIC DNA]</scope>
    <source>
        <strain evidence="5 6">NRRL 1336</strain>
    </source>
</reference>
<feature type="region of interest" description="Disordered" evidence="3">
    <location>
        <begin position="756"/>
        <end position="781"/>
    </location>
</feature>
<proteinExistence type="predicted"/>
<feature type="compositionally biased region" description="Polar residues" evidence="3">
    <location>
        <begin position="176"/>
        <end position="185"/>
    </location>
</feature>
<dbReference type="Pfam" id="PF25555">
    <property type="entry name" value="RAB3A-like_C"/>
    <property type="match status" value="1"/>
</dbReference>
<feature type="region of interest" description="Disordered" evidence="3">
    <location>
        <begin position="1"/>
        <end position="21"/>
    </location>
</feature>
<feature type="domain" description="GDP/GTP exchange factor Sec2 N-terminal" evidence="4">
    <location>
        <begin position="303"/>
        <end position="411"/>
    </location>
</feature>
<feature type="compositionally biased region" description="Low complexity" evidence="3">
    <location>
        <begin position="498"/>
        <end position="518"/>
    </location>
</feature>
<dbReference type="Pfam" id="PF06428">
    <property type="entry name" value="Sec2p"/>
    <property type="match status" value="1"/>
</dbReference>
<evidence type="ECO:0000256" key="2">
    <source>
        <dbReference type="SAM" id="Coils"/>
    </source>
</evidence>
<evidence type="ECO:0000313" key="6">
    <source>
        <dbReference type="Proteomes" id="UP000193560"/>
    </source>
</evidence>